<accession>A0A834TTT7</accession>
<organism evidence="1 2">
    <name type="scientific">Senna tora</name>
    <dbReference type="NCBI Taxonomy" id="362788"/>
    <lineage>
        <taxon>Eukaryota</taxon>
        <taxon>Viridiplantae</taxon>
        <taxon>Streptophyta</taxon>
        <taxon>Embryophyta</taxon>
        <taxon>Tracheophyta</taxon>
        <taxon>Spermatophyta</taxon>
        <taxon>Magnoliopsida</taxon>
        <taxon>eudicotyledons</taxon>
        <taxon>Gunneridae</taxon>
        <taxon>Pentapetalae</taxon>
        <taxon>rosids</taxon>
        <taxon>fabids</taxon>
        <taxon>Fabales</taxon>
        <taxon>Fabaceae</taxon>
        <taxon>Caesalpinioideae</taxon>
        <taxon>Cassia clade</taxon>
        <taxon>Senna</taxon>
    </lineage>
</organism>
<keyword evidence="2" id="KW-1185">Reference proteome</keyword>
<evidence type="ECO:0000313" key="1">
    <source>
        <dbReference type="EMBL" id="KAF7823889.1"/>
    </source>
</evidence>
<dbReference type="AlphaFoldDB" id="A0A834TTT7"/>
<gene>
    <name evidence="1" type="ORF">G2W53_022033</name>
</gene>
<reference evidence="1" key="1">
    <citation type="submission" date="2020-09" db="EMBL/GenBank/DDBJ databases">
        <title>Genome-Enabled Discovery of Anthraquinone Biosynthesis in Senna tora.</title>
        <authorList>
            <person name="Kang S.-H."/>
            <person name="Pandey R.P."/>
            <person name="Lee C.-M."/>
            <person name="Sim J.-S."/>
            <person name="Jeong J.-T."/>
            <person name="Choi B.-S."/>
            <person name="Jung M."/>
            <person name="Ginzburg D."/>
            <person name="Zhao K."/>
            <person name="Won S.Y."/>
            <person name="Oh T.-J."/>
            <person name="Yu Y."/>
            <person name="Kim N.-H."/>
            <person name="Lee O.R."/>
            <person name="Lee T.-H."/>
            <person name="Bashyal P."/>
            <person name="Kim T.-S."/>
            <person name="Lee W.-H."/>
            <person name="Kawkins C."/>
            <person name="Kim C.-K."/>
            <person name="Kim J.S."/>
            <person name="Ahn B.O."/>
            <person name="Rhee S.Y."/>
            <person name="Sohng J.K."/>
        </authorList>
    </citation>
    <scope>NUCLEOTIDE SEQUENCE</scope>
    <source>
        <tissue evidence="1">Leaf</tissue>
    </source>
</reference>
<proteinExistence type="predicted"/>
<dbReference type="Proteomes" id="UP000634136">
    <property type="component" value="Unassembled WGS sequence"/>
</dbReference>
<comment type="caution">
    <text evidence="1">The sequence shown here is derived from an EMBL/GenBank/DDBJ whole genome shotgun (WGS) entry which is preliminary data.</text>
</comment>
<evidence type="ECO:0000313" key="2">
    <source>
        <dbReference type="Proteomes" id="UP000634136"/>
    </source>
</evidence>
<name>A0A834TTT7_9FABA</name>
<dbReference type="EMBL" id="JAAIUW010000007">
    <property type="protein sequence ID" value="KAF7823889.1"/>
    <property type="molecule type" value="Genomic_DNA"/>
</dbReference>
<protein>
    <submittedName>
        <fullName evidence="1">Uncharacterized protein</fullName>
    </submittedName>
</protein>
<sequence>MGDGGGGFGEREYRGRRGSVLGLEWEVGGVTVVCGWVQFWVEVGGWGCGYGFGTEKGMDFGGGRGMGSVWWGLVVWWKMEWWGFGYWCW</sequence>